<sequence>MGAQRADRRRQRSHRAAWSGEREGGKRVARSDKRLRAPLSKAPTGPKEAAGAGSARLAAAGQTLPRLLRHPARKGRLAKTFPGIAEDTRVLDETD</sequence>
<feature type="region of interest" description="Disordered" evidence="1">
    <location>
        <begin position="1"/>
        <end position="56"/>
    </location>
</feature>
<accession>A0A061RID2</accession>
<organism evidence="2">
    <name type="scientific">Tetraselmis sp. GSL018</name>
    <dbReference type="NCBI Taxonomy" id="582737"/>
    <lineage>
        <taxon>Eukaryota</taxon>
        <taxon>Viridiplantae</taxon>
        <taxon>Chlorophyta</taxon>
        <taxon>core chlorophytes</taxon>
        <taxon>Chlorodendrophyceae</taxon>
        <taxon>Chlorodendrales</taxon>
        <taxon>Chlorodendraceae</taxon>
        <taxon>Tetraselmis</taxon>
    </lineage>
</organism>
<reference evidence="2" key="1">
    <citation type="submission" date="2014-05" db="EMBL/GenBank/DDBJ databases">
        <title>The transcriptome of the halophilic microalga Tetraselmis sp. GSL018 isolated from the Great Salt Lake, Utah.</title>
        <authorList>
            <person name="Jinkerson R.E."/>
            <person name="D'Adamo S."/>
            <person name="Posewitz M.C."/>
        </authorList>
    </citation>
    <scope>NUCLEOTIDE SEQUENCE</scope>
    <source>
        <strain evidence="2">GSL018</strain>
    </source>
</reference>
<gene>
    <name evidence="2" type="ORF">TSPGSL018_3960</name>
</gene>
<evidence type="ECO:0000256" key="1">
    <source>
        <dbReference type="SAM" id="MobiDB-lite"/>
    </source>
</evidence>
<dbReference type="EMBL" id="GBEZ01015664">
    <property type="protein sequence ID" value="JAC70519.1"/>
    <property type="molecule type" value="Transcribed_RNA"/>
</dbReference>
<feature type="compositionally biased region" description="Basic and acidic residues" evidence="1">
    <location>
        <begin position="20"/>
        <end position="35"/>
    </location>
</feature>
<protein>
    <submittedName>
        <fullName evidence="2">Uncharacterized protein</fullName>
    </submittedName>
</protein>
<name>A0A061RID2_9CHLO</name>
<dbReference type="AlphaFoldDB" id="A0A061RID2"/>
<evidence type="ECO:0000313" key="2">
    <source>
        <dbReference type="EMBL" id="JAC70519.1"/>
    </source>
</evidence>
<proteinExistence type="predicted"/>